<dbReference type="InterPro" id="IPR036034">
    <property type="entry name" value="PDZ_sf"/>
</dbReference>
<organism evidence="3 4">
    <name type="scientific">Fluctibacter halophilus</name>
    <dbReference type="NCBI Taxonomy" id="226011"/>
    <lineage>
        <taxon>Bacteria</taxon>
        <taxon>Pseudomonadati</taxon>
        <taxon>Pseudomonadota</taxon>
        <taxon>Gammaproteobacteria</taxon>
        <taxon>Alteromonadales</taxon>
        <taxon>Alteromonadaceae</taxon>
        <taxon>Fluctibacter</taxon>
    </lineage>
</organism>
<keyword evidence="1" id="KW-0472">Membrane</keyword>
<keyword evidence="4" id="KW-1185">Reference proteome</keyword>
<dbReference type="InterPro" id="IPR001478">
    <property type="entry name" value="PDZ"/>
</dbReference>
<comment type="caution">
    <text evidence="3">The sequence shown here is derived from an EMBL/GenBank/DDBJ whole genome shotgun (WGS) entry which is preliminary data.</text>
</comment>
<feature type="transmembrane region" description="Helical" evidence="1">
    <location>
        <begin position="40"/>
        <end position="61"/>
    </location>
</feature>
<gene>
    <name evidence="3" type="ORF">LJ739_09305</name>
</gene>
<dbReference type="EMBL" id="JAJEWP010000002">
    <property type="protein sequence ID" value="MCC2616435.1"/>
    <property type="molecule type" value="Genomic_DNA"/>
</dbReference>
<keyword evidence="1" id="KW-0812">Transmembrane</keyword>
<name>A0ABS8G7B5_9ALTE</name>
<sequence>MADNRGVHPCRHCLQPIPIEATRCFHCQASVSDTSRWRQWATQAVALIGAMTAALSLFYALREGYYAVEKRQQHREALQSYLDVADFFDQQQATGFALDAYNKALALSSSDLSLQRKVFVLQAGQWLAQQSGYADHDQQSELRQLIMDGFRLLNQQPERSVSATLNVRLAQLLPYDRDWYDPALIQTLYTDALHRAGEDIGVLYPYAQWLIRDDVDPTYGLTLLEKAAQLAPDAAHIRYAAGHQTITQTQQMAAGLSHFLAAVDVDSPSSPQVVEGKVNARQALRRWMLDMTEPQWLALSGDMQQRLLDAVASLFPRDRRLALVSARRWQALARPQRALDRLAIALPEEQRSEGISAYTVDAFEVLHQLLAQSSADSAEAQALETRLQDYHAAQQEQQVMEWGIEGQHRYKVGLVVWRHPESPEQQGIPIKKAYGQYPFARAGVKDGDWLVRFAHRDVSDIRVLLRLLGQFSPGSDVPMTVKRDDQSVELMLTVE</sequence>
<evidence type="ECO:0000313" key="3">
    <source>
        <dbReference type="EMBL" id="MCC2616435.1"/>
    </source>
</evidence>
<dbReference type="SUPFAM" id="SSF50156">
    <property type="entry name" value="PDZ domain-like"/>
    <property type="match status" value="1"/>
</dbReference>
<dbReference type="Proteomes" id="UP001520878">
    <property type="component" value="Unassembled WGS sequence"/>
</dbReference>
<reference evidence="3 4" key="1">
    <citation type="submission" date="2021-10" db="EMBL/GenBank/DDBJ databases">
        <title>Draft genome of Aestuariibacter halophilus JC2043.</title>
        <authorList>
            <person name="Emsley S.A."/>
            <person name="Pfannmuller K.M."/>
            <person name="Ushijima B."/>
            <person name="Saw J.H."/>
            <person name="Videau P."/>
        </authorList>
    </citation>
    <scope>NUCLEOTIDE SEQUENCE [LARGE SCALE GENOMIC DNA]</scope>
    <source>
        <strain evidence="3 4">JC2043</strain>
    </source>
</reference>
<proteinExistence type="predicted"/>
<evidence type="ECO:0000256" key="1">
    <source>
        <dbReference type="SAM" id="Phobius"/>
    </source>
</evidence>
<accession>A0ABS8G7B5</accession>
<evidence type="ECO:0000313" key="4">
    <source>
        <dbReference type="Proteomes" id="UP001520878"/>
    </source>
</evidence>
<evidence type="ECO:0000259" key="2">
    <source>
        <dbReference type="Pfam" id="PF13180"/>
    </source>
</evidence>
<dbReference type="Pfam" id="PF13180">
    <property type="entry name" value="PDZ_2"/>
    <property type="match status" value="1"/>
</dbReference>
<feature type="domain" description="PDZ" evidence="2">
    <location>
        <begin position="426"/>
        <end position="493"/>
    </location>
</feature>
<keyword evidence="1" id="KW-1133">Transmembrane helix</keyword>
<dbReference type="RefSeq" id="WP_229159721.1">
    <property type="nucleotide sequence ID" value="NZ_JAJEWP010000002.1"/>
</dbReference>
<protein>
    <submittedName>
        <fullName evidence="3">PDZ domain-containing protein</fullName>
    </submittedName>
</protein>
<dbReference type="Gene3D" id="2.30.42.10">
    <property type="match status" value="1"/>
</dbReference>